<protein>
    <submittedName>
        <fullName evidence="1">Uncharacterized protein</fullName>
    </submittedName>
</protein>
<dbReference type="KEGG" id="mem:Memar_1484"/>
<dbReference type="AlphaFoldDB" id="A3CVL3"/>
<dbReference type="EMBL" id="CP000562">
    <property type="protein sequence ID" value="ABN57413.1"/>
    <property type="molecule type" value="Genomic_DNA"/>
</dbReference>
<accession>A3CVL3</accession>
<name>A3CVL3_METMJ</name>
<evidence type="ECO:0000313" key="1">
    <source>
        <dbReference type="EMBL" id="ABN57413.1"/>
    </source>
</evidence>
<organism evidence="1 2">
    <name type="scientific">Methanoculleus marisnigri (strain ATCC 35101 / DSM 1498 / JR1)</name>
    <dbReference type="NCBI Taxonomy" id="368407"/>
    <lineage>
        <taxon>Archaea</taxon>
        <taxon>Methanobacteriati</taxon>
        <taxon>Methanobacteriota</taxon>
        <taxon>Stenosarchaea group</taxon>
        <taxon>Methanomicrobia</taxon>
        <taxon>Methanomicrobiales</taxon>
        <taxon>Methanomicrobiaceae</taxon>
        <taxon>Methanoculleus</taxon>
    </lineage>
</organism>
<dbReference type="HOGENOM" id="CLU_1912364_0_0_2"/>
<dbReference type="Proteomes" id="UP000002146">
    <property type="component" value="Chromosome"/>
</dbReference>
<sequence length="132" mass="15124">MILMDRERYFHYPIKCPHCGECNIGGGLFCGGCGNLIHIPRILTYLEKFIEFKAPQTVHKSENIESIFACEFERQPFGYRYMAMHRVGTGDLAIRFCGCSTCKRLQGEIADYFVAFEAAYNSVQPHKKLAKE</sequence>
<evidence type="ECO:0000313" key="2">
    <source>
        <dbReference type="Proteomes" id="UP000002146"/>
    </source>
</evidence>
<reference evidence="1 2" key="1">
    <citation type="journal article" date="2009" name="Stand. Genomic Sci.">
        <title>Complete genome sequence of Methanoculleus marisnigri Romesser et al. 1981 type strain JR1.</title>
        <authorList>
            <person name="Anderson I.J."/>
            <person name="Sieprawska-Lupa M."/>
            <person name="Lapidus A."/>
            <person name="Nolan M."/>
            <person name="Copeland A."/>
            <person name="Glavina Del Rio T."/>
            <person name="Tice H."/>
            <person name="Dalin E."/>
            <person name="Barry K."/>
            <person name="Saunders E."/>
            <person name="Han C."/>
            <person name="Brettin T."/>
            <person name="Detter J.C."/>
            <person name="Bruce D."/>
            <person name="Mikhailova N."/>
            <person name="Pitluck S."/>
            <person name="Hauser L."/>
            <person name="Land M."/>
            <person name="Lucas S."/>
            <person name="Richardson P."/>
            <person name="Whitman W.B."/>
            <person name="Kyrpides N.C."/>
        </authorList>
    </citation>
    <scope>NUCLEOTIDE SEQUENCE [LARGE SCALE GENOMIC DNA]</scope>
    <source>
        <strain evidence="2">ATCC 35101 / DSM 1498 / JR1</strain>
    </source>
</reference>
<gene>
    <name evidence="1" type="ordered locus">Memar_1484</name>
</gene>
<keyword evidence="2" id="KW-1185">Reference proteome</keyword>
<proteinExistence type="predicted"/>